<dbReference type="CDD" id="cd01741">
    <property type="entry name" value="GATase1_1"/>
    <property type="match status" value="1"/>
</dbReference>
<comment type="caution">
    <text evidence="2">The sequence shown here is derived from an EMBL/GenBank/DDBJ whole genome shotgun (WGS) entry which is preliminary data.</text>
</comment>
<dbReference type="InterPro" id="IPR044992">
    <property type="entry name" value="ChyE-like"/>
</dbReference>
<dbReference type="EMBL" id="LKEB01000004">
    <property type="protein sequence ID" value="ROW16848.1"/>
    <property type="molecule type" value="Genomic_DNA"/>
</dbReference>
<dbReference type="InterPro" id="IPR017926">
    <property type="entry name" value="GATASE"/>
</dbReference>
<dbReference type="Gene3D" id="3.40.50.880">
    <property type="match status" value="1"/>
</dbReference>
<dbReference type="OrthoDB" id="92161at2759"/>
<dbReference type="GO" id="GO:0005829">
    <property type="term" value="C:cytosol"/>
    <property type="evidence" value="ECO:0007669"/>
    <property type="project" value="TreeGrafter"/>
</dbReference>
<evidence type="ECO:0000259" key="1">
    <source>
        <dbReference type="Pfam" id="PF00117"/>
    </source>
</evidence>
<organism evidence="2 3">
    <name type="scientific">Cytospora leucostoma</name>
    <dbReference type="NCBI Taxonomy" id="1230097"/>
    <lineage>
        <taxon>Eukaryota</taxon>
        <taxon>Fungi</taxon>
        <taxon>Dikarya</taxon>
        <taxon>Ascomycota</taxon>
        <taxon>Pezizomycotina</taxon>
        <taxon>Sordariomycetes</taxon>
        <taxon>Sordariomycetidae</taxon>
        <taxon>Diaporthales</taxon>
        <taxon>Cytosporaceae</taxon>
        <taxon>Cytospora</taxon>
    </lineage>
</organism>
<dbReference type="SUPFAM" id="SSF52317">
    <property type="entry name" value="Class I glutamine amidotransferase-like"/>
    <property type="match status" value="1"/>
</dbReference>
<keyword evidence="3" id="KW-1185">Reference proteome</keyword>
<evidence type="ECO:0000313" key="3">
    <source>
        <dbReference type="Proteomes" id="UP000285146"/>
    </source>
</evidence>
<sequence>MGSANNPQNPLRLAILEADTPVPNANAKYHGYRGVFTDLFRRAVAPDALESHLAITAYDVVNHPNAYPDLDSIDAVLISGSKHSAYLDDDWIVKLVEFTRKALATGGRVKVIGVCFGHQIVGRALGIKVDRNEKGWELSVTEVKLSEKGREIFGTETLKIHQMHRDIIFSNPEGAENLAQNDICTTQGFLLPGKAITVQGHPEFTGDIVREIVELRHDAGVITDEDYTSAVDRAKNEHDGVRIAQAYLRFLRGQEKFSP</sequence>
<proteinExistence type="predicted"/>
<feature type="domain" description="Glutamine amidotransferase" evidence="1">
    <location>
        <begin position="65"/>
        <end position="206"/>
    </location>
</feature>
<evidence type="ECO:0000313" key="2">
    <source>
        <dbReference type="EMBL" id="ROW16848.1"/>
    </source>
</evidence>
<protein>
    <recommendedName>
        <fullName evidence="1">Glutamine amidotransferase domain-containing protein</fullName>
    </recommendedName>
</protein>
<reference evidence="2 3" key="1">
    <citation type="submission" date="2015-09" db="EMBL/GenBank/DDBJ databases">
        <title>Host preference determinants of Valsa canker pathogens revealed by comparative genomics.</title>
        <authorList>
            <person name="Yin Z."/>
            <person name="Huang L."/>
        </authorList>
    </citation>
    <scope>NUCLEOTIDE SEQUENCE [LARGE SCALE GENOMIC DNA]</scope>
    <source>
        <strain evidence="2 3">SXYLt</strain>
    </source>
</reference>
<accession>A0A423XK88</accession>
<name>A0A423XK88_9PEZI</name>
<gene>
    <name evidence="2" type="ORF">VPNG_01529</name>
</gene>
<dbReference type="GO" id="GO:0005634">
    <property type="term" value="C:nucleus"/>
    <property type="evidence" value="ECO:0007669"/>
    <property type="project" value="TreeGrafter"/>
</dbReference>
<dbReference type="Pfam" id="PF00117">
    <property type="entry name" value="GATase"/>
    <property type="match status" value="1"/>
</dbReference>
<dbReference type="PROSITE" id="PS51273">
    <property type="entry name" value="GATASE_TYPE_1"/>
    <property type="match status" value="1"/>
</dbReference>
<dbReference type="InParanoid" id="A0A423XK88"/>
<dbReference type="InterPro" id="IPR029062">
    <property type="entry name" value="Class_I_gatase-like"/>
</dbReference>
<dbReference type="AlphaFoldDB" id="A0A423XK88"/>
<dbReference type="PANTHER" id="PTHR42695">
    <property type="entry name" value="GLUTAMINE AMIDOTRANSFERASE YLR126C-RELATED"/>
    <property type="match status" value="1"/>
</dbReference>
<dbReference type="PANTHER" id="PTHR42695:SF5">
    <property type="entry name" value="GLUTAMINE AMIDOTRANSFERASE YLR126C-RELATED"/>
    <property type="match status" value="1"/>
</dbReference>
<dbReference type="Proteomes" id="UP000285146">
    <property type="component" value="Unassembled WGS sequence"/>
</dbReference>
<dbReference type="STRING" id="1230097.A0A423XK88"/>
<dbReference type="FunCoup" id="A0A423XK88">
    <property type="interactions" value="106"/>
</dbReference>